<keyword evidence="2" id="KW-0808">Transferase</keyword>
<dbReference type="Pfam" id="PF01075">
    <property type="entry name" value="Glyco_transf_9"/>
    <property type="match status" value="1"/>
</dbReference>
<evidence type="ECO:0000256" key="1">
    <source>
        <dbReference type="ARBA" id="ARBA00022676"/>
    </source>
</evidence>
<evidence type="ECO:0000256" key="2">
    <source>
        <dbReference type="ARBA" id="ARBA00022679"/>
    </source>
</evidence>
<evidence type="ECO:0000313" key="3">
    <source>
        <dbReference type="EMBL" id="QHI95841.1"/>
    </source>
</evidence>
<dbReference type="Gene3D" id="1.25.40.10">
    <property type="entry name" value="Tetratricopeptide repeat domain"/>
    <property type="match status" value="1"/>
</dbReference>
<protein>
    <submittedName>
        <fullName evidence="3">Tetratricopeptide repeat protein</fullName>
    </submittedName>
</protein>
<dbReference type="InterPro" id="IPR011990">
    <property type="entry name" value="TPR-like_helical_dom_sf"/>
</dbReference>
<dbReference type="SUPFAM" id="SSF53756">
    <property type="entry name" value="UDP-Glycosyltransferase/glycogen phosphorylase"/>
    <property type="match status" value="1"/>
</dbReference>
<dbReference type="GO" id="GO:0009244">
    <property type="term" value="P:lipopolysaccharide core region biosynthetic process"/>
    <property type="evidence" value="ECO:0007669"/>
    <property type="project" value="TreeGrafter"/>
</dbReference>
<name>A0A6P1NLV0_9PROT</name>
<accession>A0A6P1NLV0</accession>
<dbReference type="GO" id="GO:0008713">
    <property type="term" value="F:ADP-heptose-lipopolysaccharide heptosyltransferase activity"/>
    <property type="evidence" value="ECO:0007669"/>
    <property type="project" value="TreeGrafter"/>
</dbReference>
<dbReference type="PANTHER" id="PTHR30160">
    <property type="entry name" value="TETRAACYLDISACCHARIDE 4'-KINASE-RELATED"/>
    <property type="match status" value="1"/>
</dbReference>
<dbReference type="GO" id="GO:0005829">
    <property type="term" value="C:cytosol"/>
    <property type="evidence" value="ECO:0007669"/>
    <property type="project" value="TreeGrafter"/>
</dbReference>
<dbReference type="CDD" id="cd03789">
    <property type="entry name" value="GT9_LPS_heptosyltransferase"/>
    <property type="match status" value="1"/>
</dbReference>
<dbReference type="Gene3D" id="3.40.50.2000">
    <property type="entry name" value="Glycogen Phosphorylase B"/>
    <property type="match status" value="2"/>
</dbReference>
<dbReference type="InterPro" id="IPR002201">
    <property type="entry name" value="Glyco_trans_9"/>
</dbReference>
<keyword evidence="4" id="KW-1185">Reference proteome</keyword>
<dbReference type="Proteomes" id="UP000463975">
    <property type="component" value="Chromosome"/>
</dbReference>
<keyword evidence="1" id="KW-0328">Glycosyltransferase</keyword>
<sequence>MTIKNKVRKIRAVLKEKQIEAKQADIGLLNLDLAQRAYEKGELQVAARLYEKGLASDPKKPDVILTCAEIQAALGNYKSAEQYYLKYLDIEKNDVEVTKALAKLYVSFNDYTKALTLCKKLRNISDEKESNEIKSIIEQCKKKIKEQKNEDTYILTRDEFYDEVIKDHRIDRTLFKIPEKDLYHEHQEIFHFSRSGNHQKTKWGDGLTVRGIDSLRGYIISAIECRFVEIWVSGQLVYKAKLEAAPLEFERKRTRLKKYVYNAWIDFSQFSCGWHDVIVRALNVKGDVQENLTWKRDRIIVAEDLPKDIYQESDSNIPPLNSDAGLSVVEQVNALPSSINEASTHSFPGKLNRIAVIRADQLGDMVVSVPALKRLRELVPHAKITGVITPANEGLARSLNVFDDYIILDLPDDRDRRQRVMSAEKQDELIKTFSKYDFDVAIDLSVDGMSKRLLPMTGAPVTMGLGRGDCKTLDVEIVTHDPKTGNDVMRHSARTKLLIEAFGRWLDSGAHVERRESLNRDCLKEYGINPEDDFVVLHTGSRIKFTQWPYYTELAAEIVKETGAKVFFIADNPSQFGKLPAKDLESGKIIYFDKLLPSDHFDALLSFCSVFVGNDSGPKHLAALRGAKVISIHSARIGWPEWGQEQGGVIISRKVPCAGCYLHHNPEECGQDVACIKKIKIEEVLNQVKRFLNQG</sequence>
<dbReference type="AlphaFoldDB" id="A0A6P1NLV0"/>
<dbReference type="InterPro" id="IPR051199">
    <property type="entry name" value="LPS_LOS_Heptosyltrfase"/>
</dbReference>
<reference evidence="3 4" key="1">
    <citation type="submission" date="2020-01" db="EMBL/GenBank/DDBJ databases">
        <title>Genome sequencing of strain KACC 21507.</title>
        <authorList>
            <person name="Heo J."/>
            <person name="Kim S.-J."/>
            <person name="Kim J.-S."/>
            <person name="Hong S.-B."/>
            <person name="Kwon S.-W."/>
        </authorList>
    </citation>
    <scope>NUCLEOTIDE SEQUENCE [LARGE SCALE GENOMIC DNA]</scope>
    <source>
        <strain evidence="3 4">KACC 21507</strain>
    </source>
</reference>
<dbReference type="KEGG" id="bomb:GT348_05905"/>
<dbReference type="RefSeq" id="WP_160618916.1">
    <property type="nucleotide sequence ID" value="NZ_CP047652.1"/>
</dbReference>
<proteinExistence type="predicted"/>
<dbReference type="SUPFAM" id="SSF48452">
    <property type="entry name" value="TPR-like"/>
    <property type="match status" value="1"/>
</dbReference>
<dbReference type="Pfam" id="PF14559">
    <property type="entry name" value="TPR_19"/>
    <property type="match status" value="1"/>
</dbReference>
<organism evidence="3 4">
    <name type="scientific">Aristophania vespae</name>
    <dbReference type="NCBI Taxonomy" id="2697033"/>
    <lineage>
        <taxon>Bacteria</taxon>
        <taxon>Pseudomonadati</taxon>
        <taxon>Pseudomonadota</taxon>
        <taxon>Alphaproteobacteria</taxon>
        <taxon>Acetobacterales</taxon>
        <taxon>Acetobacteraceae</taxon>
        <taxon>Aristophania</taxon>
    </lineage>
</organism>
<evidence type="ECO:0000313" key="4">
    <source>
        <dbReference type="Proteomes" id="UP000463975"/>
    </source>
</evidence>
<gene>
    <name evidence="3" type="ORF">GT348_05905</name>
</gene>
<dbReference type="EMBL" id="CP047652">
    <property type="protein sequence ID" value="QHI95841.1"/>
    <property type="molecule type" value="Genomic_DNA"/>
</dbReference>